<reference evidence="2" key="1">
    <citation type="submission" date="2023-08" db="EMBL/GenBank/DDBJ databases">
        <title>A de novo genome assembly of Solanum verrucosum Schlechtendal, a Mexican diploid species geographically isolated from the other diploid A-genome species in potato relatives.</title>
        <authorList>
            <person name="Hosaka K."/>
        </authorList>
    </citation>
    <scope>NUCLEOTIDE SEQUENCE</scope>
    <source>
        <tissue evidence="2">Young leaves</tissue>
    </source>
</reference>
<evidence type="ECO:0000313" key="2">
    <source>
        <dbReference type="EMBL" id="WMV20734.1"/>
    </source>
</evidence>
<dbReference type="PANTHER" id="PTHR33566:SF1">
    <property type="entry name" value="EN_SPM-LIKE TRANSPOSON-RELATED"/>
    <property type="match status" value="1"/>
</dbReference>
<evidence type="ECO:0000256" key="1">
    <source>
        <dbReference type="SAM" id="MobiDB-lite"/>
    </source>
</evidence>
<dbReference type="PANTHER" id="PTHR33566">
    <property type="entry name" value="EN/SPM-LIKE TRANSPOSON-RELATED"/>
    <property type="match status" value="1"/>
</dbReference>
<dbReference type="EMBL" id="CP133614">
    <property type="protein sequence ID" value="WMV20734.1"/>
    <property type="molecule type" value="Genomic_DNA"/>
</dbReference>
<accession>A0AAF0QIW2</accession>
<dbReference type="AlphaFoldDB" id="A0AAF0QIW2"/>
<gene>
    <name evidence="2" type="ORF">MTR67_014119</name>
</gene>
<dbReference type="Proteomes" id="UP001234989">
    <property type="component" value="Chromosome 3"/>
</dbReference>
<proteinExistence type="predicted"/>
<feature type="compositionally biased region" description="Basic and acidic residues" evidence="1">
    <location>
        <begin position="260"/>
        <end position="274"/>
    </location>
</feature>
<sequence length="274" mass="30856">MHMDAVYTGLDSFHDLGYDKEVVMEKIEGKADSAAAVVHKLLRSPKPEQLYLKYAHDILGVVALLGEFRTHKLSSALDILASKLGISIKGQYKVICLEDISDLQRELAFPRPALSNGETLPGIFGYAVNMIFLPAEHLQFRTSTGDGLLETSFYCLLVICLERQWPLSPEKVERLKIIEDLKLELSQLHDQIQEEIRTRTKYQKTFAPFPGMYNSDILPKRLHFRSPIFTLLSELLHSSPPNGSTLTLLGISGDPTMDGGQRRMSIDNEKVQDK</sequence>
<name>A0AAF0QIW2_SOLVR</name>
<feature type="region of interest" description="Disordered" evidence="1">
    <location>
        <begin position="252"/>
        <end position="274"/>
    </location>
</feature>
<keyword evidence="3" id="KW-1185">Reference proteome</keyword>
<protein>
    <submittedName>
        <fullName evidence="2">Uncharacterized protein</fullName>
    </submittedName>
</protein>
<evidence type="ECO:0000313" key="3">
    <source>
        <dbReference type="Proteomes" id="UP001234989"/>
    </source>
</evidence>
<organism evidence="2 3">
    <name type="scientific">Solanum verrucosum</name>
    <dbReference type="NCBI Taxonomy" id="315347"/>
    <lineage>
        <taxon>Eukaryota</taxon>
        <taxon>Viridiplantae</taxon>
        <taxon>Streptophyta</taxon>
        <taxon>Embryophyta</taxon>
        <taxon>Tracheophyta</taxon>
        <taxon>Spermatophyta</taxon>
        <taxon>Magnoliopsida</taxon>
        <taxon>eudicotyledons</taxon>
        <taxon>Gunneridae</taxon>
        <taxon>Pentapetalae</taxon>
        <taxon>asterids</taxon>
        <taxon>lamiids</taxon>
        <taxon>Solanales</taxon>
        <taxon>Solanaceae</taxon>
        <taxon>Solanoideae</taxon>
        <taxon>Solaneae</taxon>
        <taxon>Solanum</taxon>
    </lineage>
</organism>